<feature type="binding site" evidence="5">
    <location>
        <position position="8"/>
    </location>
    <ligand>
        <name>Mg(2+)</name>
        <dbReference type="ChEBI" id="CHEBI:18420"/>
    </ligand>
</feature>
<dbReference type="NCBIfam" id="TIGR01487">
    <property type="entry name" value="Pglycolate_arch"/>
    <property type="match status" value="1"/>
</dbReference>
<dbReference type="InterPro" id="IPR036412">
    <property type="entry name" value="HAD-like_sf"/>
</dbReference>
<organism evidence="7 8">
    <name type="scientific">Odinarchaeota yellowstonii (strain LCB_4)</name>
    <dbReference type="NCBI Taxonomy" id="1841599"/>
    <lineage>
        <taxon>Archaea</taxon>
        <taxon>Promethearchaeati</taxon>
        <taxon>Candidatus Odinarchaeota</taxon>
        <taxon>Candidatus Odinarchaeia</taxon>
        <taxon>Candidatus Odinarchaeales</taxon>
        <taxon>Candidatus Odinarchaeaceae</taxon>
        <taxon>Candidatus Odinarchaeum</taxon>
    </lineage>
</organism>
<evidence type="ECO:0000256" key="6">
    <source>
        <dbReference type="NCBIfam" id="TIGR01487"/>
    </source>
</evidence>
<dbReference type="EC" id="3.1.3.18" evidence="5 6"/>
<keyword evidence="3 5" id="KW-0460">Magnesium</keyword>
<feature type="active site" description="Nucleophile" evidence="5">
    <location>
        <position position="8"/>
    </location>
</feature>
<dbReference type="HAMAP" id="MF_01419">
    <property type="entry name" value="GPH_hydrolase_arch"/>
    <property type="match status" value="1"/>
</dbReference>
<dbReference type="InterPro" id="IPR023214">
    <property type="entry name" value="HAD_sf"/>
</dbReference>
<dbReference type="PANTHER" id="PTHR10000:SF8">
    <property type="entry name" value="HAD SUPERFAMILY HYDROLASE-LIKE, TYPE 3"/>
    <property type="match status" value="1"/>
</dbReference>
<accession>A0AAF0D1G9</accession>
<dbReference type="KEGG" id="oyw:OdinLCB4_005765"/>
<dbReference type="GO" id="GO:0005829">
    <property type="term" value="C:cytosol"/>
    <property type="evidence" value="ECO:0007669"/>
    <property type="project" value="TreeGrafter"/>
</dbReference>
<feature type="binding site" evidence="5">
    <location>
        <position position="182"/>
    </location>
    <ligand>
        <name>Mg(2+)</name>
        <dbReference type="ChEBI" id="CHEBI:18420"/>
    </ligand>
</feature>
<evidence type="ECO:0000313" key="7">
    <source>
        <dbReference type="EMBL" id="WEU39975.1"/>
    </source>
</evidence>
<evidence type="ECO:0000256" key="2">
    <source>
        <dbReference type="ARBA" id="ARBA00022801"/>
    </source>
</evidence>
<dbReference type="Pfam" id="PF08282">
    <property type="entry name" value="Hydrolase_3"/>
    <property type="match status" value="2"/>
</dbReference>
<evidence type="ECO:0000256" key="5">
    <source>
        <dbReference type="HAMAP-Rule" id="MF_01419"/>
    </source>
</evidence>
<gene>
    <name evidence="7" type="ORF">OdinLCB4_005765</name>
</gene>
<evidence type="ECO:0000256" key="1">
    <source>
        <dbReference type="ARBA" id="ARBA00022723"/>
    </source>
</evidence>
<dbReference type="NCBIfam" id="NF002245">
    <property type="entry name" value="PRK01158.1"/>
    <property type="match status" value="1"/>
</dbReference>
<dbReference type="Gene3D" id="3.90.1070.10">
    <property type="match status" value="1"/>
</dbReference>
<keyword evidence="2 5" id="KW-0378">Hydrolase</keyword>
<dbReference type="AlphaFoldDB" id="A0AAF0D1G9"/>
<dbReference type="GO" id="GO:0000287">
    <property type="term" value="F:magnesium ion binding"/>
    <property type="evidence" value="ECO:0007669"/>
    <property type="project" value="InterPro"/>
</dbReference>
<evidence type="ECO:0000256" key="3">
    <source>
        <dbReference type="ARBA" id="ARBA00022842"/>
    </source>
</evidence>
<evidence type="ECO:0000256" key="4">
    <source>
        <dbReference type="ARBA" id="ARBA00023277"/>
    </source>
</evidence>
<dbReference type="InterPro" id="IPR006382">
    <property type="entry name" value="PGPase"/>
</dbReference>
<proteinExistence type="inferred from homology"/>
<dbReference type="EMBL" id="CP091871">
    <property type="protein sequence ID" value="WEU39975.1"/>
    <property type="molecule type" value="Genomic_DNA"/>
</dbReference>
<feature type="binding site" evidence="5">
    <location>
        <position position="155"/>
    </location>
    <ligand>
        <name>substrate</name>
    </ligand>
</feature>
<feature type="binding site" evidence="5">
    <location>
        <position position="10"/>
    </location>
    <ligand>
        <name>Mg(2+)</name>
        <dbReference type="ChEBI" id="CHEBI:18420"/>
    </ligand>
</feature>
<keyword evidence="1 5" id="KW-0479">Metal-binding</keyword>
<keyword evidence="4 5" id="KW-0119">Carbohydrate metabolism</keyword>
<dbReference type="SUPFAM" id="SSF56784">
    <property type="entry name" value="HAD-like"/>
    <property type="match status" value="1"/>
</dbReference>
<dbReference type="PANTHER" id="PTHR10000">
    <property type="entry name" value="PHOSPHOSERINE PHOSPHATASE"/>
    <property type="match status" value="1"/>
</dbReference>
<reference evidence="7" key="2">
    <citation type="journal article" date="2022" name="Nat. Microbiol.">
        <title>A closed Candidatus Odinarchaeum chromosome exposes Asgard archaeal viruses.</title>
        <authorList>
            <person name="Tamarit D."/>
            <person name="Caceres E.F."/>
            <person name="Krupovic M."/>
            <person name="Nijland R."/>
            <person name="Eme L."/>
            <person name="Robinson N.P."/>
            <person name="Ettema T.J.G."/>
        </authorList>
    </citation>
    <scope>NUCLEOTIDE SEQUENCE</scope>
    <source>
        <strain evidence="7">LCB_4</strain>
    </source>
</reference>
<comment type="cofactor">
    <cofactor evidence="5">
        <name>Mg(2+)</name>
        <dbReference type="ChEBI" id="CHEBI:18420"/>
    </cofactor>
</comment>
<feature type="binding site" evidence="5">
    <location>
        <position position="178"/>
    </location>
    <ligand>
        <name>Mg(2+)</name>
        <dbReference type="ChEBI" id="CHEBI:18420"/>
    </ligand>
</feature>
<dbReference type="GO" id="GO:0008967">
    <property type="term" value="F:phosphoglycolate phosphatase activity"/>
    <property type="evidence" value="ECO:0007669"/>
    <property type="project" value="UniProtKB-UniRule"/>
</dbReference>
<protein>
    <recommendedName>
        <fullName evidence="5 6">Phosphoglycolate phosphatase</fullName>
        <shortName evidence="5">PGP</shortName>
        <shortName evidence="5">PGPase</shortName>
        <ecNumber evidence="5 6">3.1.3.18</ecNumber>
    </recommendedName>
</protein>
<reference evidence="7" key="1">
    <citation type="journal article" date="2017" name="Nature">
        <title>Asgard archaea illuminate the origin of eukaryotic cellular complexity.</title>
        <authorList>
            <person name="Zaremba-Niedzwiedzka K."/>
            <person name="Caceres E.F."/>
            <person name="Saw J.H."/>
            <person name="Backstrom D."/>
            <person name="Juzokaite L."/>
            <person name="Vancaester E."/>
            <person name="Seitz K.W."/>
            <person name="Anantharaman K."/>
            <person name="Starnawski P."/>
            <person name="Kjeldsen K.U."/>
            <person name="Scott M.B."/>
            <person name="Nunoura T."/>
            <person name="Banfield J.F."/>
            <person name="Schramm A."/>
            <person name="Baker B.J."/>
            <person name="Spang A."/>
            <person name="Ettema T.J.G."/>
        </authorList>
    </citation>
    <scope>NUCLEOTIDE SEQUENCE</scope>
    <source>
        <strain evidence="7">LCB_4</strain>
    </source>
</reference>
<name>A0AAF0D1G9_ODILC</name>
<dbReference type="PROSITE" id="PS01229">
    <property type="entry name" value="COF_2"/>
    <property type="match status" value="1"/>
</dbReference>
<dbReference type="NCBIfam" id="TIGR01482">
    <property type="entry name" value="SPP-subfamily"/>
    <property type="match status" value="1"/>
</dbReference>
<comment type="similarity">
    <text evidence="5">Belongs to the archaeal SPP-like hydrolase family.</text>
</comment>
<dbReference type="Gene3D" id="3.40.50.1000">
    <property type="entry name" value="HAD superfamily/HAD-like"/>
    <property type="match status" value="1"/>
</dbReference>
<comment type="function">
    <text evidence="5">Catalyzes the dephosphorylation of 2-phosphoglycolate.</text>
</comment>
<evidence type="ECO:0000313" key="8">
    <source>
        <dbReference type="Proteomes" id="UP000186851"/>
    </source>
</evidence>
<sequence>MFKALATDVDGTITDSKLRIDPEAIIRIREFEDRGIPVILISGHGLCSVETLSEYIGTTGALVAENGCLVVRKRWGDPVLVGSREVTELAYKVLKAKLGDKVILKPLNKYRLVDLSLKRTFNAEEANRILLDERIPASVVDSGFALHIIDSKVNKGVGLAKAAELMNIRLSEIIGIGDGGNDYHFIQSVGYGIALGQAPENVKKVAKYVTRETYAKGFIEAVEHARKLFET</sequence>
<dbReference type="CDD" id="cd07514">
    <property type="entry name" value="HAD_Pase"/>
    <property type="match status" value="1"/>
</dbReference>
<comment type="catalytic activity">
    <reaction evidence="5">
        <text>2-phosphoglycolate + H2O = glycolate + phosphate</text>
        <dbReference type="Rhea" id="RHEA:14369"/>
        <dbReference type="ChEBI" id="CHEBI:15377"/>
        <dbReference type="ChEBI" id="CHEBI:29805"/>
        <dbReference type="ChEBI" id="CHEBI:43474"/>
        <dbReference type="ChEBI" id="CHEBI:58033"/>
        <dbReference type="EC" id="3.1.3.18"/>
    </reaction>
</comment>
<dbReference type="Proteomes" id="UP000186851">
    <property type="component" value="Chromosome"/>
</dbReference>